<feature type="region of interest" description="Disordered" evidence="5">
    <location>
        <begin position="169"/>
        <end position="188"/>
    </location>
</feature>
<feature type="region of interest" description="Disordered" evidence="5">
    <location>
        <begin position="253"/>
        <end position="273"/>
    </location>
</feature>
<dbReference type="PANTHER" id="PTHR12577">
    <property type="entry name" value="DACHSHUND"/>
    <property type="match status" value="1"/>
</dbReference>
<dbReference type="Proteomes" id="UP000663832">
    <property type="component" value="Unassembled WGS sequence"/>
</dbReference>
<dbReference type="GO" id="GO:0005634">
    <property type="term" value="C:nucleus"/>
    <property type="evidence" value="ECO:0007669"/>
    <property type="project" value="UniProtKB-SubCell"/>
</dbReference>
<comment type="subcellular location">
    <subcellularLocation>
        <location evidence="1">Nucleus</location>
    </subcellularLocation>
</comment>
<feature type="coiled-coil region" evidence="4">
    <location>
        <begin position="331"/>
        <end position="372"/>
    </location>
</feature>
<feature type="region of interest" description="Disordered" evidence="5">
    <location>
        <begin position="1"/>
        <end position="41"/>
    </location>
</feature>
<dbReference type="InterPro" id="IPR037000">
    <property type="entry name" value="Ski_DNA-bd_sf"/>
</dbReference>
<dbReference type="PANTHER" id="PTHR12577:SF6">
    <property type="entry name" value="DACHSHUND, ISOFORM B"/>
    <property type="match status" value="1"/>
</dbReference>
<feature type="domain" description="SKI/SNO/DAC" evidence="6">
    <location>
        <begin position="64"/>
        <end position="168"/>
    </location>
</feature>
<dbReference type="AlphaFoldDB" id="A0A814VF71"/>
<evidence type="ECO:0000259" key="6">
    <source>
        <dbReference type="Pfam" id="PF02437"/>
    </source>
</evidence>
<sequence length="418" mass="47436">MSQEHSSTNDSNSSMNEFSPSSPPPPPQSQSQSQQPRNSLQYDYEQDQRLNSMKFEKIIYDSAPIARNTIENNRVRIVNYRGIKLTSFNVDGRQLLCLPQAFDFFLKNLVGGLHTVYTKLKRLEIIPIVCNVEQVRILRSLGAIQPGVNRCKLLAPNEFDILYDDCTNSGSRPGRPPKRNSSFQPDDYTDEKRLKFASNLLLHSFSDYNKYPIHSNNNNNNYLSNSSSTNGNHLFLYNTSAFTPTLLHSHQSNNIRSSTTTTTTTHQSISSNQSRSFTIDAMLSNNRDRLTKPIDLSMTTIDQASSILSAPTPPPQPSTTAAASVNFFHIKNMIELTIENARLREKQLETEITDLKTEITKEQDCRQKLEQDFLQLQRVRNILIKKLKRLNRSNGCSNSKTNLLDKSPSNNTIQIESI</sequence>
<feature type="region of interest" description="Disordered" evidence="5">
    <location>
        <begin position="395"/>
        <end position="418"/>
    </location>
</feature>
<dbReference type="InterPro" id="IPR003380">
    <property type="entry name" value="SKI/SNO/DAC"/>
</dbReference>
<evidence type="ECO:0000256" key="3">
    <source>
        <dbReference type="ARBA" id="ARBA00038192"/>
    </source>
</evidence>
<comment type="similarity">
    <text evidence="3">Belongs to the DACH/dachshund family.</text>
</comment>
<evidence type="ECO:0000256" key="4">
    <source>
        <dbReference type="SAM" id="Coils"/>
    </source>
</evidence>
<dbReference type="EMBL" id="CAJNOM010000179">
    <property type="protein sequence ID" value="CAF1187286.1"/>
    <property type="molecule type" value="Genomic_DNA"/>
</dbReference>
<name>A0A814VF71_9BILA</name>
<reference evidence="7" key="1">
    <citation type="submission" date="2021-02" db="EMBL/GenBank/DDBJ databases">
        <authorList>
            <person name="Nowell W R."/>
        </authorList>
    </citation>
    <scope>NUCLEOTIDE SEQUENCE</scope>
</reference>
<comment type="caution">
    <text evidence="7">The sequence shown here is derived from an EMBL/GenBank/DDBJ whole genome shotgun (WGS) entry which is preliminary data.</text>
</comment>
<dbReference type="InterPro" id="IPR052417">
    <property type="entry name" value="Dachshund_domain"/>
</dbReference>
<dbReference type="OrthoDB" id="6436112at2759"/>
<evidence type="ECO:0000256" key="5">
    <source>
        <dbReference type="SAM" id="MobiDB-lite"/>
    </source>
</evidence>
<feature type="compositionally biased region" description="Polar residues" evidence="5">
    <location>
        <begin position="1"/>
        <end position="18"/>
    </location>
</feature>
<evidence type="ECO:0000313" key="7">
    <source>
        <dbReference type="EMBL" id="CAF1187286.1"/>
    </source>
</evidence>
<dbReference type="SUPFAM" id="SSF46955">
    <property type="entry name" value="Putative DNA-binding domain"/>
    <property type="match status" value="1"/>
</dbReference>
<keyword evidence="2" id="KW-0539">Nucleus</keyword>
<dbReference type="GO" id="GO:0000981">
    <property type="term" value="F:DNA-binding transcription factor activity, RNA polymerase II-specific"/>
    <property type="evidence" value="ECO:0007669"/>
    <property type="project" value="TreeGrafter"/>
</dbReference>
<dbReference type="CDD" id="cd21081">
    <property type="entry name" value="DHD_Dac"/>
    <property type="match status" value="1"/>
</dbReference>
<evidence type="ECO:0000313" key="8">
    <source>
        <dbReference type="Proteomes" id="UP000663832"/>
    </source>
</evidence>
<organism evidence="7 8">
    <name type="scientific">Adineta steineri</name>
    <dbReference type="NCBI Taxonomy" id="433720"/>
    <lineage>
        <taxon>Eukaryota</taxon>
        <taxon>Metazoa</taxon>
        <taxon>Spiralia</taxon>
        <taxon>Gnathifera</taxon>
        <taxon>Rotifera</taxon>
        <taxon>Eurotatoria</taxon>
        <taxon>Bdelloidea</taxon>
        <taxon>Adinetida</taxon>
        <taxon>Adinetidae</taxon>
        <taxon>Adineta</taxon>
    </lineage>
</organism>
<evidence type="ECO:0000256" key="2">
    <source>
        <dbReference type="ARBA" id="ARBA00023242"/>
    </source>
</evidence>
<protein>
    <recommendedName>
        <fullName evidence="6">SKI/SNO/DAC domain-containing protein</fullName>
    </recommendedName>
</protein>
<evidence type="ECO:0000256" key="1">
    <source>
        <dbReference type="ARBA" id="ARBA00004123"/>
    </source>
</evidence>
<accession>A0A814VF71</accession>
<keyword evidence="8" id="KW-1185">Reference proteome</keyword>
<keyword evidence="4" id="KW-0175">Coiled coil</keyword>
<dbReference type="FunFam" id="3.10.260.20:FF:000001">
    <property type="entry name" value="Dachshund homolog 1"/>
    <property type="match status" value="1"/>
</dbReference>
<gene>
    <name evidence="7" type="ORF">QVE165_LOCUS25036</name>
</gene>
<dbReference type="InterPro" id="IPR009061">
    <property type="entry name" value="DNA-bd_dom_put_sf"/>
</dbReference>
<proteinExistence type="inferred from homology"/>
<dbReference type="GO" id="GO:0005667">
    <property type="term" value="C:transcription regulator complex"/>
    <property type="evidence" value="ECO:0007669"/>
    <property type="project" value="TreeGrafter"/>
</dbReference>
<dbReference type="Pfam" id="PF02437">
    <property type="entry name" value="Ski_Sno_DHD"/>
    <property type="match status" value="1"/>
</dbReference>
<dbReference type="GO" id="GO:0000978">
    <property type="term" value="F:RNA polymerase II cis-regulatory region sequence-specific DNA binding"/>
    <property type="evidence" value="ECO:0007669"/>
    <property type="project" value="TreeGrafter"/>
</dbReference>
<dbReference type="Gene3D" id="3.10.260.20">
    <property type="entry name" value="Ski"/>
    <property type="match status" value="1"/>
</dbReference>